<keyword evidence="12" id="KW-0472">Membrane</keyword>
<dbReference type="InterPro" id="IPR002401">
    <property type="entry name" value="Cyt_P450_E_grp-I"/>
</dbReference>
<evidence type="ECO:0000256" key="4">
    <source>
        <dbReference type="ARBA" id="ARBA00010617"/>
    </source>
</evidence>
<evidence type="ECO:0000256" key="3">
    <source>
        <dbReference type="ARBA" id="ARBA00005179"/>
    </source>
</evidence>
<evidence type="ECO:0000256" key="6">
    <source>
        <dbReference type="ARBA" id="ARBA00022692"/>
    </source>
</evidence>
<keyword evidence="13" id="KW-0325">Glycoprotein</keyword>
<name>A0ABQ0LM69_MYCCL</name>
<evidence type="ECO:0000256" key="7">
    <source>
        <dbReference type="ARBA" id="ARBA00022723"/>
    </source>
</evidence>
<evidence type="ECO:0000256" key="13">
    <source>
        <dbReference type="ARBA" id="ARBA00023180"/>
    </source>
</evidence>
<dbReference type="PANTHER" id="PTHR46300:SF2">
    <property type="entry name" value="CYTOCHROME P450 MONOOXYGENASE ALNH-RELATED"/>
    <property type="match status" value="1"/>
</dbReference>
<comment type="similarity">
    <text evidence="4">Belongs to the cytochrome P450 family.</text>
</comment>
<keyword evidence="6" id="KW-0812">Transmembrane</keyword>
<evidence type="ECO:0000313" key="14">
    <source>
        <dbReference type="EMBL" id="GAT52203.1"/>
    </source>
</evidence>
<dbReference type="PRINTS" id="PR00463">
    <property type="entry name" value="EP450I"/>
</dbReference>
<evidence type="ECO:0000256" key="1">
    <source>
        <dbReference type="ARBA" id="ARBA00001971"/>
    </source>
</evidence>
<dbReference type="Pfam" id="PF00067">
    <property type="entry name" value="p450"/>
    <property type="match status" value="1"/>
</dbReference>
<accession>A0ABQ0LM69</accession>
<evidence type="ECO:0000256" key="10">
    <source>
        <dbReference type="ARBA" id="ARBA00023004"/>
    </source>
</evidence>
<keyword evidence="15" id="KW-1185">Reference proteome</keyword>
<evidence type="ECO:0000256" key="12">
    <source>
        <dbReference type="ARBA" id="ARBA00023136"/>
    </source>
</evidence>
<sequence length="164" mass="18316">MGDSITVPRLQEVKSVLAIPHFVAVEDEYRGYRIPAQSVVIGKAWAILHDKDAYPEPDEFKPERFLRDGKLNPEVQDPEIAAFGFGRRICQGRHMATASIWLAISSMLAAFKITKPVDEFGETIEPTYEYLAGLICAPVPFKCSVTPRSLQTTEAIRSLNAHEI</sequence>
<dbReference type="PANTHER" id="PTHR46300">
    <property type="entry name" value="P450, PUTATIVE (EUROFUNG)-RELATED-RELATED"/>
    <property type="match status" value="1"/>
</dbReference>
<dbReference type="SUPFAM" id="SSF48264">
    <property type="entry name" value="Cytochrome P450"/>
    <property type="match status" value="1"/>
</dbReference>
<evidence type="ECO:0000256" key="8">
    <source>
        <dbReference type="ARBA" id="ARBA00022989"/>
    </source>
</evidence>
<keyword evidence="5" id="KW-0349">Heme</keyword>
<proteinExistence type="inferred from homology"/>
<dbReference type="InterPro" id="IPR001128">
    <property type="entry name" value="Cyt_P450"/>
</dbReference>
<dbReference type="Proteomes" id="UP000815677">
    <property type="component" value="Unassembled WGS sequence"/>
</dbReference>
<comment type="cofactor">
    <cofactor evidence="1">
        <name>heme</name>
        <dbReference type="ChEBI" id="CHEBI:30413"/>
    </cofactor>
</comment>
<keyword evidence="8" id="KW-1133">Transmembrane helix</keyword>
<evidence type="ECO:0000256" key="2">
    <source>
        <dbReference type="ARBA" id="ARBA00004167"/>
    </source>
</evidence>
<keyword evidence="10" id="KW-0408">Iron</keyword>
<comment type="pathway">
    <text evidence="3">Secondary metabolite biosynthesis.</text>
</comment>
<organism evidence="14 15">
    <name type="scientific">Mycena chlorophos</name>
    <name type="common">Agaric fungus</name>
    <name type="synonym">Agaricus chlorophos</name>
    <dbReference type="NCBI Taxonomy" id="658473"/>
    <lineage>
        <taxon>Eukaryota</taxon>
        <taxon>Fungi</taxon>
        <taxon>Dikarya</taxon>
        <taxon>Basidiomycota</taxon>
        <taxon>Agaricomycotina</taxon>
        <taxon>Agaricomycetes</taxon>
        <taxon>Agaricomycetidae</taxon>
        <taxon>Agaricales</taxon>
        <taxon>Marasmiineae</taxon>
        <taxon>Mycenaceae</taxon>
        <taxon>Mycena</taxon>
    </lineage>
</organism>
<evidence type="ECO:0000256" key="11">
    <source>
        <dbReference type="ARBA" id="ARBA00023033"/>
    </source>
</evidence>
<evidence type="ECO:0000256" key="9">
    <source>
        <dbReference type="ARBA" id="ARBA00023002"/>
    </source>
</evidence>
<keyword evidence="9" id="KW-0560">Oxidoreductase</keyword>
<protein>
    <submittedName>
        <fullName evidence="14">Cytochrome P450</fullName>
    </submittedName>
</protein>
<evidence type="ECO:0000256" key="5">
    <source>
        <dbReference type="ARBA" id="ARBA00022617"/>
    </source>
</evidence>
<keyword evidence="11" id="KW-0503">Monooxygenase</keyword>
<reference evidence="14" key="1">
    <citation type="submission" date="2014-09" db="EMBL/GenBank/DDBJ databases">
        <title>Genome sequence of the luminous mushroom Mycena chlorophos for searching fungal bioluminescence genes.</title>
        <authorList>
            <person name="Tanaka Y."/>
            <person name="Kasuga D."/>
            <person name="Oba Y."/>
            <person name="Hase S."/>
            <person name="Sato K."/>
            <person name="Oba Y."/>
            <person name="Sakakibara Y."/>
        </authorList>
    </citation>
    <scope>NUCLEOTIDE SEQUENCE</scope>
</reference>
<comment type="subcellular location">
    <subcellularLocation>
        <location evidence="2">Membrane</location>
        <topology evidence="2">Single-pass membrane protein</topology>
    </subcellularLocation>
</comment>
<gene>
    <name evidence="14" type="ORF">MCHLO_09277</name>
</gene>
<keyword evidence="7" id="KW-0479">Metal-binding</keyword>
<dbReference type="InterPro" id="IPR050364">
    <property type="entry name" value="Cytochrome_P450_fung"/>
</dbReference>
<dbReference type="EMBL" id="DF847621">
    <property type="protein sequence ID" value="GAT52203.1"/>
    <property type="molecule type" value="Genomic_DNA"/>
</dbReference>
<dbReference type="Gene3D" id="1.10.630.10">
    <property type="entry name" value="Cytochrome P450"/>
    <property type="match status" value="1"/>
</dbReference>
<evidence type="ECO:0000313" key="15">
    <source>
        <dbReference type="Proteomes" id="UP000815677"/>
    </source>
</evidence>
<dbReference type="InterPro" id="IPR036396">
    <property type="entry name" value="Cyt_P450_sf"/>
</dbReference>